<feature type="signal peptide" evidence="3">
    <location>
        <begin position="1"/>
        <end position="27"/>
    </location>
</feature>
<dbReference type="EMBL" id="JAAAMU010000007">
    <property type="protein sequence ID" value="NBC70417.1"/>
    <property type="molecule type" value="Genomic_DNA"/>
</dbReference>
<feature type="compositionally biased region" description="Low complexity" evidence="2">
    <location>
        <begin position="49"/>
        <end position="61"/>
    </location>
</feature>
<feature type="chain" id="PRO_5038525220" evidence="3">
    <location>
        <begin position="28"/>
        <end position="561"/>
    </location>
</feature>
<organism evidence="4 5">
    <name type="scientific">Paenibacillus sacheonensis</name>
    <dbReference type="NCBI Taxonomy" id="742054"/>
    <lineage>
        <taxon>Bacteria</taxon>
        <taxon>Bacillati</taxon>
        <taxon>Bacillota</taxon>
        <taxon>Bacilli</taxon>
        <taxon>Bacillales</taxon>
        <taxon>Paenibacillaceae</taxon>
        <taxon>Paenibacillus</taxon>
    </lineage>
</organism>
<gene>
    <name evidence="4" type="ORF">GT003_15560</name>
</gene>
<evidence type="ECO:0000256" key="2">
    <source>
        <dbReference type="SAM" id="MobiDB-lite"/>
    </source>
</evidence>
<evidence type="ECO:0000313" key="4">
    <source>
        <dbReference type="EMBL" id="NBC70417.1"/>
    </source>
</evidence>
<feature type="region of interest" description="Disordered" evidence="2">
    <location>
        <begin position="35"/>
        <end position="61"/>
    </location>
</feature>
<evidence type="ECO:0000256" key="3">
    <source>
        <dbReference type="SAM" id="SignalP"/>
    </source>
</evidence>
<protein>
    <submittedName>
        <fullName evidence="4">Extracellular solute-binding protein</fullName>
    </submittedName>
</protein>
<dbReference type="RefSeq" id="WP_161699341.1">
    <property type="nucleotide sequence ID" value="NZ_JAAAMU010000007.1"/>
</dbReference>
<dbReference type="AlphaFoldDB" id="A0A7X4YPZ0"/>
<keyword evidence="5" id="KW-1185">Reference proteome</keyword>
<name>A0A7X4YPZ0_9BACL</name>
<dbReference type="Gene3D" id="3.40.190.10">
    <property type="entry name" value="Periplasmic binding protein-like II"/>
    <property type="match status" value="2"/>
</dbReference>
<keyword evidence="1 3" id="KW-0732">Signal</keyword>
<dbReference type="PANTHER" id="PTHR43649">
    <property type="entry name" value="ARABINOSE-BINDING PROTEIN-RELATED"/>
    <property type="match status" value="1"/>
</dbReference>
<evidence type="ECO:0000313" key="5">
    <source>
        <dbReference type="Proteomes" id="UP000558113"/>
    </source>
</evidence>
<dbReference type="SUPFAM" id="SSF53850">
    <property type="entry name" value="Periplasmic binding protein-like II"/>
    <property type="match status" value="1"/>
</dbReference>
<dbReference type="OrthoDB" id="2498957at2"/>
<sequence length="561" mass="61685">MNKAKRIGLNGLLAAALIAAVSGCGNANDANGTNNAPAASDNGGGNAGGSNEAANAPAAADDNPYKDHLDISLSWWGIGVGFQQHDGLVQKIEKDFNVTLKPVDIGWDNYKEKNQVWSAAGQLPDIITNSIVNDNPATYNQWVSQGLVRALPEDLSKYPNLDKVAKAPDVKGVYRDGKLYAIPRMTYPNTDMWAVDRAVFVRKDWMDKLGLKDPRSFEEFDAMMKAFAEKDPDGNGKKDTTGIVMNTLGYFKGVFMPTFPQFDNSSWVKEDGKWMPFYASKQMDQVMVQARQLYADGALDPDFAVEKAGEANQKFYQGKAGALAFASNSVSGSSGVKAEWEKNNPGKNFFDNVKILHLWPAADGTVYRHTTQSFWSETMFNAEVDDAKFDRILSIYDWLLSPEAKEMFDYGIEGTDYTKDASGAITITRPKEGDAFVDLKKEYPSMDIVSQLAAWRNASSLEDSPANRSALGDAVVEFIQNELKWQMDNAKPIPTAFDIFSMSTPAKDKLSTINFDEDFTRIVLGKDDPVDMLHDAQKGYDGKGLQAAIAEVTAEMAKLGQ</sequence>
<accession>A0A7X4YPZ0</accession>
<dbReference type="InterPro" id="IPR050490">
    <property type="entry name" value="Bact_solute-bd_prot1"/>
</dbReference>
<dbReference type="PROSITE" id="PS51257">
    <property type="entry name" value="PROKAR_LIPOPROTEIN"/>
    <property type="match status" value="1"/>
</dbReference>
<reference evidence="4 5" key="1">
    <citation type="submission" date="2020-01" db="EMBL/GenBank/DDBJ databases">
        <title>Paenibacillus soybeanensis sp. nov. isolated from the nodules of soybean (Glycine max(L.) Merr).</title>
        <authorList>
            <person name="Wang H."/>
        </authorList>
    </citation>
    <scope>NUCLEOTIDE SEQUENCE [LARGE SCALE GENOMIC DNA]</scope>
    <source>
        <strain evidence="4 5">DSM 23054</strain>
    </source>
</reference>
<comment type="caution">
    <text evidence="4">The sequence shown here is derived from an EMBL/GenBank/DDBJ whole genome shotgun (WGS) entry which is preliminary data.</text>
</comment>
<dbReference type="Proteomes" id="UP000558113">
    <property type="component" value="Unassembled WGS sequence"/>
</dbReference>
<dbReference type="PANTHER" id="PTHR43649:SF33">
    <property type="entry name" value="POLYGALACTURONAN_RHAMNOGALACTURONAN-BINDING PROTEIN YTCQ"/>
    <property type="match status" value="1"/>
</dbReference>
<evidence type="ECO:0000256" key="1">
    <source>
        <dbReference type="ARBA" id="ARBA00022729"/>
    </source>
</evidence>
<proteinExistence type="predicted"/>